<dbReference type="InParanoid" id="A0A317ZK72"/>
<dbReference type="AlphaFoldDB" id="A0A317ZK72"/>
<evidence type="ECO:0000256" key="1">
    <source>
        <dbReference type="SAM" id="MobiDB-lite"/>
    </source>
</evidence>
<dbReference type="EMBL" id="QHJQ01000003">
    <property type="protein sequence ID" value="PXA04633.1"/>
    <property type="molecule type" value="Genomic_DNA"/>
</dbReference>
<dbReference type="RefSeq" id="WP_110130438.1">
    <property type="nucleotide sequence ID" value="NZ_QHJQ01000003.1"/>
</dbReference>
<name>A0A317ZK72_9BACT</name>
<protein>
    <submittedName>
        <fullName evidence="2">Uncharacterized protein</fullName>
    </submittedName>
</protein>
<accession>A0A317ZK72</accession>
<feature type="region of interest" description="Disordered" evidence="1">
    <location>
        <begin position="153"/>
        <end position="231"/>
    </location>
</feature>
<sequence length="231" mass="25909">MSKEKEPRFDEAKQNEIAAKVADRILSIWKLDSESPFHAAISGGVRIKVVRLLSKFSAYTLTDRIRKGELKGCNEAQHKAHKAIVKRALEEDEQTIGMMIADELCTFHDYSIKRGKGNMHDYYCLAAYFDVLIASDKLLEKLKNCLSGYTANRKRTKSRNAKTPVSPKTKVKGADDVSNDEDQTETAKEKPSPENKSVVPETRPADDNSEVDAKSKVDPSTPELDFDENTE</sequence>
<gene>
    <name evidence="2" type="ORF">DDZ13_05525</name>
</gene>
<feature type="compositionally biased region" description="Basic and acidic residues" evidence="1">
    <location>
        <begin position="203"/>
        <end position="217"/>
    </location>
</feature>
<reference evidence="2 3" key="1">
    <citation type="submission" date="2018-05" db="EMBL/GenBank/DDBJ databases">
        <title>Coraliomargarita sinensis sp. nov., isolated from a marine solar saltern.</title>
        <authorList>
            <person name="Zhou L.Y."/>
        </authorList>
    </citation>
    <scope>NUCLEOTIDE SEQUENCE [LARGE SCALE GENOMIC DNA]</scope>
    <source>
        <strain evidence="2 3">WN38</strain>
    </source>
</reference>
<dbReference type="Proteomes" id="UP000247099">
    <property type="component" value="Unassembled WGS sequence"/>
</dbReference>
<keyword evidence="3" id="KW-1185">Reference proteome</keyword>
<evidence type="ECO:0000313" key="2">
    <source>
        <dbReference type="EMBL" id="PXA04633.1"/>
    </source>
</evidence>
<proteinExistence type="predicted"/>
<organism evidence="2 3">
    <name type="scientific">Coraliomargarita sinensis</name>
    <dbReference type="NCBI Taxonomy" id="2174842"/>
    <lineage>
        <taxon>Bacteria</taxon>
        <taxon>Pseudomonadati</taxon>
        <taxon>Verrucomicrobiota</taxon>
        <taxon>Opitutia</taxon>
        <taxon>Puniceicoccales</taxon>
        <taxon>Coraliomargaritaceae</taxon>
        <taxon>Coraliomargarita</taxon>
    </lineage>
</organism>
<evidence type="ECO:0000313" key="3">
    <source>
        <dbReference type="Proteomes" id="UP000247099"/>
    </source>
</evidence>
<comment type="caution">
    <text evidence="2">The sequence shown here is derived from an EMBL/GenBank/DDBJ whole genome shotgun (WGS) entry which is preliminary data.</text>
</comment>